<evidence type="ECO:0000256" key="10">
    <source>
        <dbReference type="ARBA" id="ARBA00032062"/>
    </source>
</evidence>
<evidence type="ECO:0000256" key="6">
    <source>
        <dbReference type="ARBA" id="ARBA00022692"/>
    </source>
</evidence>
<comment type="caution">
    <text evidence="12">The sequence shown here is derived from an EMBL/GenBank/DDBJ whole genome shotgun (WGS) entry which is preliminary data.</text>
</comment>
<accession>A0AAD5WYG9</accession>
<evidence type="ECO:0000313" key="12">
    <source>
        <dbReference type="EMBL" id="KAJ2906968.1"/>
    </source>
</evidence>
<sequence length="323" mass="35144">MDDGGGGFAAWRIVFALSLGAWGALSLVAPGKLSVLAGGYNLAKLATLSSLALRVLPRSIPILINVALATGIGAVVILLDGHLRVLRHKSNPDTLKAVQEGYRPDTTTIPINHCVFLLGSGGHTKEMCSMIRKQFPPSPNMHRRYIITSGDSYSAAVMNDLERSIKIDLTKKTNEDSPAKCGTYDCYLVERSRRVHQKWYSAVWSTLESTKPLFKALTGHPTYSHPGKKWPDAPNVVVTNGPGTGFVLCFLAHLMKVIYLAPQGSLKIVYVESLARVKTLSLTGKLFHWTNIADVFLVQHPGLAENYGKVYAGFMVDTTPAPS</sequence>
<keyword evidence="9 11" id="KW-0472">Membrane</keyword>
<dbReference type="Proteomes" id="UP001201980">
    <property type="component" value="Unassembled WGS sequence"/>
</dbReference>
<evidence type="ECO:0000256" key="2">
    <source>
        <dbReference type="ARBA" id="ARBA00004590"/>
    </source>
</evidence>
<keyword evidence="13" id="KW-1185">Reference proteome</keyword>
<dbReference type="InterPro" id="IPR013969">
    <property type="entry name" value="Oligosacch_biosynth_Alg14"/>
</dbReference>
<comment type="similarity">
    <text evidence="3">Belongs to the ALG14 family.</text>
</comment>
<evidence type="ECO:0000256" key="8">
    <source>
        <dbReference type="ARBA" id="ARBA00022989"/>
    </source>
</evidence>
<dbReference type="GO" id="GO:0004577">
    <property type="term" value="F:N-acetylglucosaminyldiphosphodolichol N-acetylglucosaminyltransferase activity"/>
    <property type="evidence" value="ECO:0007669"/>
    <property type="project" value="TreeGrafter"/>
</dbReference>
<evidence type="ECO:0000256" key="9">
    <source>
        <dbReference type="ARBA" id="ARBA00023136"/>
    </source>
</evidence>
<organism evidence="12 13">
    <name type="scientific">Zalerion maritima</name>
    <dbReference type="NCBI Taxonomy" id="339359"/>
    <lineage>
        <taxon>Eukaryota</taxon>
        <taxon>Fungi</taxon>
        <taxon>Dikarya</taxon>
        <taxon>Ascomycota</taxon>
        <taxon>Pezizomycotina</taxon>
        <taxon>Sordariomycetes</taxon>
        <taxon>Lulworthiomycetidae</taxon>
        <taxon>Lulworthiales</taxon>
        <taxon>Lulworthiaceae</taxon>
        <taxon>Zalerion</taxon>
    </lineage>
</organism>
<proteinExistence type="inferred from homology"/>
<keyword evidence="12" id="KW-0808">Transferase</keyword>
<evidence type="ECO:0000313" key="13">
    <source>
        <dbReference type="Proteomes" id="UP001201980"/>
    </source>
</evidence>
<protein>
    <recommendedName>
        <fullName evidence="5">UDP-N-acetylglucosamine transferase subunit ALG14</fullName>
    </recommendedName>
    <alternativeName>
        <fullName evidence="10">Asparagine-linked glycosylation protein 14</fullName>
    </alternativeName>
</protein>
<feature type="transmembrane region" description="Helical" evidence="11">
    <location>
        <begin position="62"/>
        <end position="79"/>
    </location>
</feature>
<dbReference type="PANTHER" id="PTHR12154:SF4">
    <property type="entry name" value="UDP-N-ACETYLGLUCOSAMINE TRANSFERASE SUBUNIT ALG14 HOMOLOG"/>
    <property type="match status" value="1"/>
</dbReference>
<evidence type="ECO:0000256" key="4">
    <source>
        <dbReference type="ARBA" id="ARBA00011335"/>
    </source>
</evidence>
<reference evidence="12" key="1">
    <citation type="submission" date="2022-07" db="EMBL/GenBank/DDBJ databases">
        <title>Draft genome sequence of Zalerion maritima ATCC 34329, a (micro)plastics degrading marine fungus.</title>
        <authorList>
            <person name="Paco A."/>
            <person name="Goncalves M.F.M."/>
            <person name="Rocha-Santos T.A.P."/>
            <person name="Alves A."/>
        </authorList>
    </citation>
    <scope>NUCLEOTIDE SEQUENCE</scope>
    <source>
        <strain evidence="12">ATCC 34329</strain>
    </source>
</reference>
<gene>
    <name evidence="12" type="ORF">MKZ38_009831</name>
</gene>
<evidence type="ECO:0000256" key="11">
    <source>
        <dbReference type="SAM" id="Phobius"/>
    </source>
</evidence>
<evidence type="ECO:0000256" key="5">
    <source>
        <dbReference type="ARBA" id="ARBA00017467"/>
    </source>
</evidence>
<dbReference type="Pfam" id="PF08660">
    <property type="entry name" value="Alg14"/>
    <property type="match status" value="1"/>
</dbReference>
<dbReference type="PANTHER" id="PTHR12154">
    <property type="entry name" value="GLYCOSYL TRANSFERASE-RELATED"/>
    <property type="match status" value="1"/>
</dbReference>
<evidence type="ECO:0000256" key="3">
    <source>
        <dbReference type="ARBA" id="ARBA00009731"/>
    </source>
</evidence>
<dbReference type="AlphaFoldDB" id="A0AAD5WYG9"/>
<comment type="subunit">
    <text evidence="4">Heterodimer with ALG13 to form a functional enzyme.</text>
</comment>
<dbReference type="GO" id="GO:0031965">
    <property type="term" value="C:nuclear membrane"/>
    <property type="evidence" value="ECO:0007669"/>
    <property type="project" value="UniProtKB-SubCell"/>
</dbReference>
<keyword evidence="6 11" id="KW-0812">Transmembrane</keyword>
<evidence type="ECO:0000256" key="1">
    <source>
        <dbReference type="ARBA" id="ARBA00004389"/>
    </source>
</evidence>
<dbReference type="GO" id="GO:0006488">
    <property type="term" value="P:dolichol-linked oligosaccharide biosynthetic process"/>
    <property type="evidence" value="ECO:0007669"/>
    <property type="project" value="InterPro"/>
</dbReference>
<name>A0AAD5WYG9_9PEZI</name>
<evidence type="ECO:0000256" key="7">
    <source>
        <dbReference type="ARBA" id="ARBA00022824"/>
    </source>
</evidence>
<comment type="subcellular location">
    <subcellularLocation>
        <location evidence="1">Endoplasmic reticulum membrane</location>
        <topology evidence="1">Single-pass membrane protein</topology>
    </subcellularLocation>
    <subcellularLocation>
        <location evidence="2">Nucleus membrane</location>
        <topology evidence="2">Single-pass membrane protein</topology>
    </subcellularLocation>
</comment>
<dbReference type="EMBL" id="JAKWBI020000007">
    <property type="protein sequence ID" value="KAJ2906968.1"/>
    <property type="molecule type" value="Genomic_DNA"/>
</dbReference>
<keyword evidence="8 11" id="KW-1133">Transmembrane helix</keyword>
<dbReference type="GO" id="GO:0043541">
    <property type="term" value="C:UDP-N-acetylglucosamine transferase complex"/>
    <property type="evidence" value="ECO:0007669"/>
    <property type="project" value="TreeGrafter"/>
</dbReference>
<keyword evidence="7" id="KW-0256">Endoplasmic reticulum</keyword>